<evidence type="ECO:0000313" key="2">
    <source>
        <dbReference type="EMBL" id="KAA6337750.1"/>
    </source>
</evidence>
<accession>A0A5J4RXD9</accession>
<feature type="compositionally biased region" description="Basic residues" evidence="1">
    <location>
        <begin position="158"/>
        <end position="182"/>
    </location>
</feature>
<sequence length="182" mass="20962">MSYHEILALAATLSKEEQHQLILSLSNLGQEETGSLRSRCTALINKQSSCPHCGGKHYLRYGKAREAQRFKCKDCNRTFTEYRGTWLAGIHKKSLAEPYISLMIEEYSLDKIKEKLHINKKTAFDWRHKILSSYEQNTGDEFEGVVESDETFFEHSQKGNRHLRRPPRKRGNAPKKAGHING</sequence>
<protein>
    <recommendedName>
        <fullName evidence="3">InsA N-terminal domain-containing protein</fullName>
    </recommendedName>
</protein>
<dbReference type="EMBL" id="SNRY01000673">
    <property type="protein sequence ID" value="KAA6337750.1"/>
    <property type="molecule type" value="Genomic_DNA"/>
</dbReference>
<gene>
    <name evidence="2" type="ORF">EZS27_014179</name>
</gene>
<dbReference type="AlphaFoldDB" id="A0A5J4RXD9"/>
<dbReference type="InterPro" id="IPR051354">
    <property type="entry name" value="Transposase_27_IS1"/>
</dbReference>
<evidence type="ECO:0008006" key="3">
    <source>
        <dbReference type="Google" id="ProtNLM"/>
    </source>
</evidence>
<evidence type="ECO:0000256" key="1">
    <source>
        <dbReference type="SAM" id="MobiDB-lite"/>
    </source>
</evidence>
<comment type="caution">
    <text evidence="2">The sequence shown here is derived from an EMBL/GenBank/DDBJ whole genome shotgun (WGS) entry which is preliminary data.</text>
</comment>
<dbReference type="PANTHER" id="PTHR33293">
    <property type="entry name" value="INSERTION ELEMENT IS1 1 PROTEIN INSB-RELATED"/>
    <property type="match status" value="1"/>
</dbReference>
<proteinExistence type="predicted"/>
<name>A0A5J4RXD9_9ZZZZ</name>
<dbReference type="PANTHER" id="PTHR33293:SF1">
    <property type="entry name" value="INSERTION ELEMENT IS1 1 PROTEIN INSB-RELATED"/>
    <property type="match status" value="1"/>
</dbReference>
<organism evidence="2">
    <name type="scientific">termite gut metagenome</name>
    <dbReference type="NCBI Taxonomy" id="433724"/>
    <lineage>
        <taxon>unclassified sequences</taxon>
        <taxon>metagenomes</taxon>
        <taxon>organismal metagenomes</taxon>
    </lineage>
</organism>
<reference evidence="2" key="1">
    <citation type="submission" date="2019-03" db="EMBL/GenBank/DDBJ databases">
        <title>Single cell metagenomics reveals metabolic interactions within the superorganism composed of flagellate Streblomastix strix and complex community of Bacteroidetes bacteria on its surface.</title>
        <authorList>
            <person name="Treitli S.C."/>
            <person name="Kolisko M."/>
            <person name="Husnik F."/>
            <person name="Keeling P."/>
            <person name="Hampl V."/>
        </authorList>
    </citation>
    <scope>NUCLEOTIDE SEQUENCE</scope>
    <source>
        <strain evidence="2">STM</strain>
    </source>
</reference>
<feature type="region of interest" description="Disordered" evidence="1">
    <location>
        <begin position="155"/>
        <end position="182"/>
    </location>
</feature>